<feature type="compositionally biased region" description="Polar residues" evidence="1">
    <location>
        <begin position="51"/>
        <end position="65"/>
    </location>
</feature>
<dbReference type="EMBL" id="JARAOO010000001">
    <property type="protein sequence ID" value="KAJ7982771.1"/>
    <property type="molecule type" value="Genomic_DNA"/>
</dbReference>
<keyword evidence="3" id="KW-1185">Reference proteome</keyword>
<evidence type="ECO:0000313" key="3">
    <source>
        <dbReference type="Proteomes" id="UP001163823"/>
    </source>
</evidence>
<evidence type="ECO:0000256" key="1">
    <source>
        <dbReference type="SAM" id="MobiDB-lite"/>
    </source>
</evidence>
<name>A0AAD7QM44_QUISA</name>
<proteinExistence type="predicted"/>
<evidence type="ECO:0000313" key="2">
    <source>
        <dbReference type="EMBL" id="KAJ7982771.1"/>
    </source>
</evidence>
<dbReference type="KEGG" id="qsa:O6P43_001857"/>
<organism evidence="2 3">
    <name type="scientific">Quillaja saponaria</name>
    <name type="common">Soap bark tree</name>
    <dbReference type="NCBI Taxonomy" id="32244"/>
    <lineage>
        <taxon>Eukaryota</taxon>
        <taxon>Viridiplantae</taxon>
        <taxon>Streptophyta</taxon>
        <taxon>Embryophyta</taxon>
        <taxon>Tracheophyta</taxon>
        <taxon>Spermatophyta</taxon>
        <taxon>Magnoliopsida</taxon>
        <taxon>eudicotyledons</taxon>
        <taxon>Gunneridae</taxon>
        <taxon>Pentapetalae</taxon>
        <taxon>rosids</taxon>
        <taxon>fabids</taxon>
        <taxon>Fabales</taxon>
        <taxon>Quillajaceae</taxon>
        <taxon>Quillaja</taxon>
    </lineage>
</organism>
<dbReference type="Proteomes" id="UP001163823">
    <property type="component" value="Chromosome 1"/>
</dbReference>
<feature type="region of interest" description="Disordered" evidence="1">
    <location>
        <begin position="49"/>
        <end position="70"/>
    </location>
</feature>
<sequence>MSSEGDTASASPFDTSDGHPADSTITPLGEEPKYRLGKRKVLLPSLAYHPSTFSSSENTESGTSRMKTRPLLWLASRPNRTRMKNLTMMWRSSSLKLTSPL</sequence>
<dbReference type="AlphaFoldDB" id="A0AAD7QM44"/>
<gene>
    <name evidence="2" type="ORF">O6P43_001857</name>
</gene>
<accession>A0AAD7QM44</accession>
<protein>
    <submittedName>
        <fullName evidence="2">Uncharacterized protein</fullName>
    </submittedName>
</protein>
<feature type="compositionally biased region" description="Polar residues" evidence="1">
    <location>
        <begin position="1"/>
        <end position="14"/>
    </location>
</feature>
<comment type="caution">
    <text evidence="2">The sequence shown here is derived from an EMBL/GenBank/DDBJ whole genome shotgun (WGS) entry which is preliminary data.</text>
</comment>
<feature type="region of interest" description="Disordered" evidence="1">
    <location>
        <begin position="1"/>
        <end position="36"/>
    </location>
</feature>
<reference evidence="2 3" key="1">
    <citation type="journal article" date="2023" name="Science">
        <title>Elucidation of the pathway for biosynthesis of saponin adjuvants from the soapbark tree.</title>
        <authorList>
            <person name="Reed J."/>
            <person name="Orme A."/>
            <person name="El-Demerdash A."/>
            <person name="Owen C."/>
            <person name="Martin L.B.B."/>
            <person name="Misra R.C."/>
            <person name="Kikuchi S."/>
            <person name="Rejzek M."/>
            <person name="Martin A.C."/>
            <person name="Harkess A."/>
            <person name="Leebens-Mack J."/>
            <person name="Louveau T."/>
            <person name="Stephenson M.J."/>
            <person name="Osbourn A."/>
        </authorList>
    </citation>
    <scope>NUCLEOTIDE SEQUENCE [LARGE SCALE GENOMIC DNA]</scope>
    <source>
        <strain evidence="2">S10</strain>
    </source>
</reference>